<sequence length="213" mass="25543">MTIVKLSRAEYLNSSQQIEDLNSLKFAKQAMDWWDDYHSWTKFPPLCMRENDKDICYLFYEVSKNKEYLTIHNIFTPKAYRNEGYAFVLLEHLFTTLVHEDIKRFKLFCVSSSIDFYNKIGMNYWGVNHLGQYYCDFKMPHSSILEIPKIVKDADMHEFSDEDLLKIYEKLRLNGKEFDEKGKKIYDDCLKKMGKRYIFEKLTKRAKSIVIKL</sequence>
<dbReference type="InterPro" id="IPR000182">
    <property type="entry name" value="GNAT_dom"/>
</dbReference>
<dbReference type="CDD" id="cd04301">
    <property type="entry name" value="NAT_SF"/>
    <property type="match status" value="1"/>
</dbReference>
<organism evidence="2">
    <name type="scientific">Sulfurovum sp. enrichment culture clone C5</name>
    <dbReference type="NCBI Taxonomy" id="497650"/>
    <lineage>
        <taxon>Bacteria</taxon>
        <taxon>Pseudomonadati</taxon>
        <taxon>Campylobacterota</taxon>
        <taxon>Epsilonproteobacteria</taxon>
        <taxon>Campylobacterales</taxon>
        <taxon>Sulfurovaceae</taxon>
        <taxon>Sulfurovum</taxon>
        <taxon>environmental samples</taxon>
    </lineage>
</organism>
<reference evidence="2" key="1">
    <citation type="submission" date="2015-11" db="EMBL/GenBank/DDBJ databases">
        <authorList>
            <person name="Zhang Y."/>
            <person name="Guo Z."/>
        </authorList>
    </citation>
    <scope>NUCLEOTIDE SEQUENCE</scope>
    <source>
        <strain evidence="2">BN30871</strain>
    </source>
</reference>
<dbReference type="Pfam" id="PF00583">
    <property type="entry name" value="Acetyltransf_1"/>
    <property type="match status" value="1"/>
</dbReference>
<proteinExistence type="predicted"/>
<feature type="domain" description="N-acetyltransferase" evidence="1">
    <location>
        <begin position="1"/>
        <end position="151"/>
    </location>
</feature>
<dbReference type="PROSITE" id="PS51186">
    <property type="entry name" value="GNAT"/>
    <property type="match status" value="1"/>
</dbReference>
<gene>
    <name evidence="2" type="ORF">BN3087_520013</name>
</gene>
<protein>
    <recommendedName>
        <fullName evidence="1">N-acetyltransferase domain-containing protein</fullName>
    </recommendedName>
</protein>
<dbReference type="AlphaFoldDB" id="A0A0S4XPQ2"/>
<dbReference type="SUPFAM" id="SSF55729">
    <property type="entry name" value="Acyl-CoA N-acyltransferases (Nat)"/>
    <property type="match status" value="1"/>
</dbReference>
<dbReference type="GO" id="GO:0016747">
    <property type="term" value="F:acyltransferase activity, transferring groups other than amino-acyl groups"/>
    <property type="evidence" value="ECO:0007669"/>
    <property type="project" value="InterPro"/>
</dbReference>
<name>A0A0S4XPQ2_9BACT</name>
<dbReference type="Gene3D" id="3.40.630.30">
    <property type="match status" value="1"/>
</dbReference>
<evidence type="ECO:0000259" key="1">
    <source>
        <dbReference type="PROSITE" id="PS51186"/>
    </source>
</evidence>
<evidence type="ECO:0000313" key="2">
    <source>
        <dbReference type="EMBL" id="CUV65944.1"/>
    </source>
</evidence>
<dbReference type="InterPro" id="IPR016181">
    <property type="entry name" value="Acyl_CoA_acyltransferase"/>
</dbReference>
<dbReference type="EMBL" id="FAXN01000054">
    <property type="protein sequence ID" value="CUV65944.1"/>
    <property type="molecule type" value="Genomic_DNA"/>
</dbReference>
<accession>A0A0S4XPQ2</accession>